<dbReference type="Proteomes" id="UP000192638">
    <property type="component" value="Unassembled WGS sequence"/>
</dbReference>
<comment type="caution">
    <text evidence="4">The sequence shown here is derived from an EMBL/GenBank/DDBJ whole genome shotgun (WGS) entry which is preliminary data.</text>
</comment>
<reference evidence="6 9" key="2">
    <citation type="journal article" date="2018" name="Genome Announc.">
        <title>Fifty-Six Draft Genome Sequences of 10 Lactobacillus Species from 22 Commercial Dietary Supplements.</title>
        <authorList>
            <person name="Gangiredla J."/>
            <person name="Barnaba T.J."/>
            <person name="Mammel M.K."/>
            <person name="Lacher D.W."/>
            <person name="Elkins C.A."/>
            <person name="Lampel K.A."/>
            <person name="Whitehouse C.A."/>
            <person name="Tartera C."/>
        </authorList>
    </citation>
    <scope>NUCLEOTIDE SEQUENCE [LARGE SCALE GENOMIC DNA]</scope>
    <source>
        <strain evidence="6 9">DS11_12</strain>
    </source>
</reference>
<dbReference type="Proteomes" id="UP000192575">
    <property type="component" value="Unassembled WGS sequence"/>
</dbReference>
<evidence type="ECO:0000256" key="1">
    <source>
        <dbReference type="SAM" id="Phobius"/>
    </source>
</evidence>
<evidence type="ECO:0000313" key="2">
    <source>
        <dbReference type="EMBL" id="MYY65159.1"/>
    </source>
</evidence>
<dbReference type="Proteomes" id="UP000471678">
    <property type="component" value="Unassembled WGS sequence"/>
</dbReference>
<dbReference type="EMBL" id="NBEB01000093">
    <property type="protein sequence ID" value="OQQ82061.1"/>
    <property type="molecule type" value="Genomic_DNA"/>
</dbReference>
<evidence type="ECO:0000313" key="5">
    <source>
        <dbReference type="EMBL" id="OQQ89095.1"/>
    </source>
</evidence>
<evidence type="ECO:0000313" key="3">
    <source>
        <dbReference type="EMBL" id="MYZ67005.1"/>
    </source>
</evidence>
<evidence type="ECO:0000313" key="7">
    <source>
        <dbReference type="Proteomes" id="UP000192575"/>
    </source>
</evidence>
<feature type="transmembrane region" description="Helical" evidence="1">
    <location>
        <begin position="45"/>
        <end position="68"/>
    </location>
</feature>
<dbReference type="AlphaFoldDB" id="A0A1V9QRR6"/>
<evidence type="ECO:0000313" key="11">
    <source>
        <dbReference type="Proteomes" id="UP000471678"/>
    </source>
</evidence>
<keyword evidence="1" id="KW-0812">Transmembrane</keyword>
<keyword evidence="1" id="KW-1133">Transmembrane helix</keyword>
<dbReference type="EMBL" id="VSTU01000018">
    <property type="protein sequence ID" value="MYZ67005.1"/>
    <property type="molecule type" value="Genomic_DNA"/>
</dbReference>
<dbReference type="Proteomes" id="UP000471300">
    <property type="component" value="Unassembled WGS sequence"/>
</dbReference>
<dbReference type="EMBL" id="VSUB01000008">
    <property type="protein sequence ID" value="MYY65159.1"/>
    <property type="molecule type" value="Genomic_DNA"/>
</dbReference>
<organism evidence="4 8">
    <name type="scientific">Ligilactobacillus salivarius</name>
    <dbReference type="NCBI Taxonomy" id="1624"/>
    <lineage>
        <taxon>Bacteria</taxon>
        <taxon>Bacillati</taxon>
        <taxon>Bacillota</taxon>
        <taxon>Bacilli</taxon>
        <taxon>Lactobacillales</taxon>
        <taxon>Lactobacillaceae</taxon>
        <taxon>Ligilactobacillus</taxon>
    </lineage>
</organism>
<proteinExistence type="predicted"/>
<gene>
    <name evidence="5" type="ORF">B6U56_09835</name>
    <name evidence="4" type="ORF">B6U60_09175</name>
    <name evidence="6" type="ORF">DBP89_07470</name>
    <name evidence="3" type="ORF">FYL06_08635</name>
    <name evidence="2" type="ORF">FYL25_07015</name>
</gene>
<evidence type="ECO:0000313" key="8">
    <source>
        <dbReference type="Proteomes" id="UP000192638"/>
    </source>
</evidence>
<protein>
    <submittedName>
        <fullName evidence="4">Uncharacterized protein</fullName>
    </submittedName>
</protein>
<keyword evidence="1" id="KW-0472">Membrane</keyword>
<evidence type="ECO:0000313" key="4">
    <source>
        <dbReference type="EMBL" id="OQQ82061.1"/>
    </source>
</evidence>
<evidence type="ECO:0000313" key="9">
    <source>
        <dbReference type="Proteomes" id="UP000244552"/>
    </source>
</evidence>
<accession>A0A1V9QRR6</accession>
<dbReference type="EMBL" id="NBEF01000034">
    <property type="protein sequence ID" value="OQQ89095.1"/>
    <property type="molecule type" value="Genomic_DNA"/>
</dbReference>
<dbReference type="RefSeq" id="WP_003702394.1">
    <property type="nucleotide sequence ID" value="NZ_CBCRTQ010000019.1"/>
</dbReference>
<reference evidence="10 11" key="3">
    <citation type="journal article" date="2020" name="Food Funct.">
        <title>Screening of Lactobacillus salivarius strains from the feces of Chinese populations and the evaluation of their effects against intestinal inflammation in mice.</title>
        <authorList>
            <person name="Zhai Q."/>
            <person name="Shen X."/>
            <person name="Cen S."/>
            <person name="Zhang C."/>
            <person name="Tian F."/>
            <person name="Zhao J."/>
            <person name="Zhang H."/>
            <person name="Xue Y."/>
            <person name="Chen W."/>
        </authorList>
    </citation>
    <scope>NUCLEOTIDE SEQUENCE [LARGE SCALE GENOMIC DNA]</scope>
    <source>
        <strain evidence="2 11">FYNDL5_1.scaf</strain>
        <strain evidence="3 10">FZJTZ28M4.scaf</strain>
    </source>
</reference>
<dbReference type="EMBL" id="QAGV01000008">
    <property type="protein sequence ID" value="PTR95081.1"/>
    <property type="molecule type" value="Genomic_DNA"/>
</dbReference>
<evidence type="ECO:0000313" key="6">
    <source>
        <dbReference type="EMBL" id="PTR95081.1"/>
    </source>
</evidence>
<dbReference type="Proteomes" id="UP000244552">
    <property type="component" value="Unassembled WGS sequence"/>
</dbReference>
<name>A0A1V9QRR6_9LACO</name>
<reference evidence="7 8" key="1">
    <citation type="submission" date="2017-03" db="EMBL/GenBank/DDBJ databases">
        <title>Phylogenomics and comparative genomics of Lactobacillus salivarius, a mammalian gut commensal.</title>
        <authorList>
            <person name="Harris H.M."/>
        </authorList>
    </citation>
    <scope>NUCLEOTIDE SEQUENCE [LARGE SCALE GENOMIC DNA]</scope>
    <source>
        <strain evidence="5 7">JCM 1047</strain>
        <strain evidence="4 8">LMG 14477</strain>
    </source>
</reference>
<sequence length="71" mass="8525">MMKEKWKLIEEAKQKSEILDATIHGTWFEEVEESRSEHNRRKRKVIVFYKVFGITTFILILLLVIYNIQVG</sequence>
<evidence type="ECO:0000313" key="10">
    <source>
        <dbReference type="Proteomes" id="UP000471300"/>
    </source>
</evidence>